<gene>
    <name evidence="2" type="ORF">FA13DRAFT_475804</name>
</gene>
<evidence type="ECO:0000313" key="2">
    <source>
        <dbReference type="EMBL" id="TEB30990.1"/>
    </source>
</evidence>
<accession>A0A4Y7TA33</accession>
<proteinExistence type="predicted"/>
<feature type="region of interest" description="Disordered" evidence="1">
    <location>
        <begin position="1"/>
        <end position="37"/>
    </location>
</feature>
<evidence type="ECO:0000313" key="3">
    <source>
        <dbReference type="Proteomes" id="UP000298030"/>
    </source>
</evidence>
<protein>
    <submittedName>
        <fullName evidence="2">Uncharacterized protein</fullName>
    </submittedName>
</protein>
<feature type="compositionally biased region" description="Pro residues" evidence="1">
    <location>
        <begin position="1"/>
        <end position="16"/>
    </location>
</feature>
<keyword evidence="3" id="KW-1185">Reference proteome</keyword>
<feature type="compositionally biased region" description="Basic and acidic residues" evidence="1">
    <location>
        <begin position="21"/>
        <end position="33"/>
    </location>
</feature>
<dbReference type="EMBL" id="QPFP01000020">
    <property type="protein sequence ID" value="TEB30990.1"/>
    <property type="molecule type" value="Genomic_DNA"/>
</dbReference>
<name>A0A4Y7TA33_COPMI</name>
<reference evidence="2 3" key="1">
    <citation type="journal article" date="2019" name="Nat. Ecol. Evol.">
        <title>Megaphylogeny resolves global patterns of mushroom evolution.</title>
        <authorList>
            <person name="Varga T."/>
            <person name="Krizsan K."/>
            <person name="Foldi C."/>
            <person name="Dima B."/>
            <person name="Sanchez-Garcia M."/>
            <person name="Sanchez-Ramirez S."/>
            <person name="Szollosi G.J."/>
            <person name="Szarkandi J.G."/>
            <person name="Papp V."/>
            <person name="Albert L."/>
            <person name="Andreopoulos W."/>
            <person name="Angelini C."/>
            <person name="Antonin V."/>
            <person name="Barry K.W."/>
            <person name="Bougher N.L."/>
            <person name="Buchanan P."/>
            <person name="Buyck B."/>
            <person name="Bense V."/>
            <person name="Catcheside P."/>
            <person name="Chovatia M."/>
            <person name="Cooper J."/>
            <person name="Damon W."/>
            <person name="Desjardin D."/>
            <person name="Finy P."/>
            <person name="Geml J."/>
            <person name="Haridas S."/>
            <person name="Hughes K."/>
            <person name="Justo A."/>
            <person name="Karasinski D."/>
            <person name="Kautmanova I."/>
            <person name="Kiss B."/>
            <person name="Kocsube S."/>
            <person name="Kotiranta H."/>
            <person name="LaButti K.M."/>
            <person name="Lechner B.E."/>
            <person name="Liimatainen K."/>
            <person name="Lipzen A."/>
            <person name="Lukacs Z."/>
            <person name="Mihaltcheva S."/>
            <person name="Morgado L.N."/>
            <person name="Niskanen T."/>
            <person name="Noordeloos M.E."/>
            <person name="Ohm R.A."/>
            <person name="Ortiz-Santana B."/>
            <person name="Ovrebo C."/>
            <person name="Racz N."/>
            <person name="Riley R."/>
            <person name="Savchenko A."/>
            <person name="Shiryaev A."/>
            <person name="Soop K."/>
            <person name="Spirin V."/>
            <person name="Szebenyi C."/>
            <person name="Tomsovsky M."/>
            <person name="Tulloss R.E."/>
            <person name="Uehling J."/>
            <person name="Grigoriev I.V."/>
            <person name="Vagvolgyi C."/>
            <person name="Papp T."/>
            <person name="Martin F.M."/>
            <person name="Miettinen O."/>
            <person name="Hibbett D.S."/>
            <person name="Nagy L.G."/>
        </authorList>
    </citation>
    <scope>NUCLEOTIDE SEQUENCE [LARGE SCALE GENOMIC DNA]</scope>
    <source>
        <strain evidence="2 3">FP101781</strain>
    </source>
</reference>
<evidence type="ECO:0000256" key="1">
    <source>
        <dbReference type="SAM" id="MobiDB-lite"/>
    </source>
</evidence>
<organism evidence="2 3">
    <name type="scientific">Coprinellus micaceus</name>
    <name type="common">Glistening ink-cap mushroom</name>
    <name type="synonym">Coprinus micaceus</name>
    <dbReference type="NCBI Taxonomy" id="71717"/>
    <lineage>
        <taxon>Eukaryota</taxon>
        <taxon>Fungi</taxon>
        <taxon>Dikarya</taxon>
        <taxon>Basidiomycota</taxon>
        <taxon>Agaricomycotina</taxon>
        <taxon>Agaricomycetes</taxon>
        <taxon>Agaricomycetidae</taxon>
        <taxon>Agaricales</taxon>
        <taxon>Agaricineae</taxon>
        <taxon>Psathyrellaceae</taxon>
        <taxon>Coprinellus</taxon>
    </lineage>
</organism>
<dbReference type="Proteomes" id="UP000298030">
    <property type="component" value="Unassembled WGS sequence"/>
</dbReference>
<dbReference type="AlphaFoldDB" id="A0A4Y7TA33"/>
<comment type="caution">
    <text evidence="2">The sequence shown here is derived from an EMBL/GenBank/DDBJ whole genome shotgun (WGS) entry which is preliminary data.</text>
</comment>
<sequence length="258" mass="28629">MKEQSPAPPSVPPSHPTPIRMHHDPQGVKESTKHVRSRAYTCKRRLSTPRIPLLPPNANLSTQHRNVEHAMTTPTATATDTATLSLPTPSTLKHPRRTRTFTPLSFALDIADRPPSAFDAQLLASAPPKMRSLPACLRFPPPSTPHHRRLHTLILRVIPIPKTIHIVSCRVTSYWRLEGCSCNRTGAEDEDGEYLEASRPCSRARERMTRARTTNANTNTNTNTNSGSCEVGHRSCVLWGLRRVRLGWGDDGGARAIL</sequence>